<comment type="function">
    <text evidence="12">Putative RNA polymerase II subunit B1 C-terminal domain (CTD) phosphatase involved in RNA polymerase II transcription regulation.</text>
</comment>
<keyword evidence="5 12" id="KW-0378">Hydrolase</keyword>
<keyword evidence="4 12" id="KW-0863">Zinc-finger</keyword>
<evidence type="ECO:0000256" key="6">
    <source>
        <dbReference type="ARBA" id="ARBA00022833"/>
    </source>
</evidence>
<feature type="region of interest" description="Disordered" evidence="13">
    <location>
        <begin position="171"/>
        <end position="208"/>
    </location>
</feature>
<dbReference type="Gene3D" id="1.25.40.820">
    <property type="match status" value="1"/>
</dbReference>
<keyword evidence="8 12" id="KW-0539">Nucleus</keyword>
<feature type="domain" description="RTR1-type" evidence="14">
    <location>
        <begin position="32"/>
        <end position="117"/>
    </location>
</feature>
<feature type="region of interest" description="Disordered" evidence="13">
    <location>
        <begin position="253"/>
        <end position="343"/>
    </location>
</feature>
<keyword evidence="15" id="KW-1185">Reference proteome</keyword>
<dbReference type="PROSITE" id="PS51479">
    <property type="entry name" value="ZF_RTR1"/>
    <property type="match status" value="1"/>
</dbReference>
<dbReference type="RefSeq" id="XP_022145788.1">
    <property type="nucleotide sequence ID" value="XM_022290096.1"/>
</dbReference>
<dbReference type="GO" id="GO:0043175">
    <property type="term" value="F:RNA polymerase core enzyme binding"/>
    <property type="evidence" value="ECO:0007669"/>
    <property type="project" value="UniProtKB-UniRule"/>
</dbReference>
<comment type="subcellular location">
    <subcellularLocation>
        <location evidence="1 12">Nucleus</location>
    </subcellularLocation>
</comment>
<dbReference type="GO" id="GO:0005737">
    <property type="term" value="C:cytoplasm"/>
    <property type="evidence" value="ECO:0007669"/>
    <property type="project" value="TreeGrafter"/>
</dbReference>
<organism evidence="15 17">
    <name type="scientific">Momordica charantia</name>
    <name type="common">Bitter gourd</name>
    <name type="synonym">Balsam pear</name>
    <dbReference type="NCBI Taxonomy" id="3673"/>
    <lineage>
        <taxon>Eukaryota</taxon>
        <taxon>Viridiplantae</taxon>
        <taxon>Streptophyta</taxon>
        <taxon>Embryophyta</taxon>
        <taxon>Tracheophyta</taxon>
        <taxon>Spermatophyta</taxon>
        <taxon>Magnoliopsida</taxon>
        <taxon>eudicotyledons</taxon>
        <taxon>Gunneridae</taxon>
        <taxon>Pentapetalae</taxon>
        <taxon>rosids</taxon>
        <taxon>fabids</taxon>
        <taxon>Cucurbitales</taxon>
        <taxon>Cucurbitaceae</taxon>
        <taxon>Momordiceae</taxon>
        <taxon>Momordica</taxon>
    </lineage>
</organism>
<accession>A0A6J1CWB1</accession>
<dbReference type="InterPro" id="IPR007308">
    <property type="entry name" value="Rtr1/RPAP2_dom"/>
</dbReference>
<dbReference type="KEGG" id="mcha:111015168"/>
<evidence type="ECO:0000313" key="17">
    <source>
        <dbReference type="RefSeq" id="XP_022145789.1"/>
    </source>
</evidence>
<evidence type="ECO:0000256" key="5">
    <source>
        <dbReference type="ARBA" id="ARBA00022801"/>
    </source>
</evidence>
<evidence type="ECO:0000256" key="4">
    <source>
        <dbReference type="ARBA" id="ARBA00022771"/>
    </source>
</evidence>
<dbReference type="RefSeq" id="XP_022145789.1">
    <property type="nucleotide sequence ID" value="XM_022290097.1"/>
</dbReference>
<comment type="similarity">
    <text evidence="2 11 12">Belongs to the RPAP2 family.</text>
</comment>
<feature type="region of interest" description="Disordered" evidence="13">
    <location>
        <begin position="436"/>
        <end position="463"/>
    </location>
</feature>
<evidence type="ECO:0000256" key="1">
    <source>
        <dbReference type="ARBA" id="ARBA00004123"/>
    </source>
</evidence>
<sequence>MAKNQSFFIKDTIHKLQLALLEGIQNENQLFAAGSLMSRSDYEDVVTERSISNLCGYPLCHSNLSPDNTRKGRYRISLKDHKVYDLQETYKYCSSTCLINSRAFAGRLQEERCSVMNPEKLKEILRLFENLSFDSKENMGNNCDLGLSDLEIQEKAESNVGEVPIEEWMGPSNAIEGYVPHRDHKTKTSPSKDGKESENGSKAKIKPLDGGKNFFSDLSFTRTIITDEEYSVSKISSGLKEMTFDTKLKAQTGESKEQFTILETPSAAAPVKNSVEQKPRGLKERNKVSANGKSTTNLSDAPSTSNQCDTSCNLTTEPNGGSSDLSGTQIKPSLKQPGKKNLRRSVTWADEKIDDTSISNLPEVREIGKTKHNSRVTSNLATVDNDNEDILRIESAEACAMALSLAAEAINSGQNVVSDAVSNAGIIILPRPSDANEEASINGDDLPVPHSTPERPNKPGTLHSDLFDPKDSWYDAPPEGFSLSLSSFATMWMAIFAWVTSSSLAYIYGKDESFHEEFLYIDGREYPKKIISADGRSSEIKQTLAGCLTRSIPGLASELKLSTPISSLEHGMGQLLETMTFLDALPAFRMKQWQVIVLLFIEALSVCRIPSVASQMTNSRSLFHKVLDRAQIRSDEYEVMKDHILPLGRVPQFSSQNDA</sequence>
<feature type="compositionally biased region" description="Polar residues" evidence="13">
    <location>
        <begin position="288"/>
        <end position="331"/>
    </location>
</feature>
<evidence type="ECO:0000256" key="2">
    <source>
        <dbReference type="ARBA" id="ARBA00005676"/>
    </source>
</evidence>
<evidence type="ECO:0000256" key="12">
    <source>
        <dbReference type="RuleBase" id="RU367080"/>
    </source>
</evidence>
<keyword evidence="7 12" id="KW-0904">Protein phosphatase</keyword>
<dbReference type="GeneID" id="111015168"/>
<evidence type="ECO:0000256" key="9">
    <source>
        <dbReference type="ARBA" id="ARBA00047761"/>
    </source>
</evidence>
<keyword evidence="6 12" id="KW-0862">Zinc</keyword>
<feature type="compositionally biased region" description="Basic and acidic residues" evidence="13">
    <location>
        <begin position="275"/>
        <end position="287"/>
    </location>
</feature>
<comment type="catalytic activity">
    <reaction evidence="9 12">
        <text>O-phospho-L-seryl-[protein] + H2O = L-seryl-[protein] + phosphate</text>
        <dbReference type="Rhea" id="RHEA:20629"/>
        <dbReference type="Rhea" id="RHEA-COMP:9863"/>
        <dbReference type="Rhea" id="RHEA-COMP:11604"/>
        <dbReference type="ChEBI" id="CHEBI:15377"/>
        <dbReference type="ChEBI" id="CHEBI:29999"/>
        <dbReference type="ChEBI" id="CHEBI:43474"/>
        <dbReference type="ChEBI" id="CHEBI:83421"/>
        <dbReference type="EC" id="3.1.3.16"/>
    </reaction>
</comment>
<evidence type="ECO:0000259" key="14">
    <source>
        <dbReference type="PROSITE" id="PS51479"/>
    </source>
</evidence>
<reference evidence="16 17" key="1">
    <citation type="submission" date="2025-04" db="UniProtKB">
        <authorList>
            <consortium name="RefSeq"/>
        </authorList>
    </citation>
    <scope>IDENTIFICATION</scope>
    <source>
        <strain evidence="16 17">OHB3-1</strain>
    </source>
</reference>
<dbReference type="EC" id="3.1.3.16" evidence="12"/>
<dbReference type="PANTHER" id="PTHR14732:SF0">
    <property type="entry name" value="RNA POLYMERASE II SUBUNIT B1 CTD PHOSPHATASE RPAP2-RELATED"/>
    <property type="match status" value="1"/>
</dbReference>
<dbReference type="InterPro" id="IPR039693">
    <property type="entry name" value="Rtr1/RPAP2"/>
</dbReference>
<evidence type="ECO:0000256" key="8">
    <source>
        <dbReference type="ARBA" id="ARBA00023242"/>
    </source>
</evidence>
<evidence type="ECO:0000313" key="15">
    <source>
        <dbReference type="Proteomes" id="UP000504603"/>
    </source>
</evidence>
<proteinExistence type="inferred from homology"/>
<dbReference type="AlphaFoldDB" id="A0A6J1CWB1"/>
<dbReference type="PANTHER" id="PTHR14732">
    <property type="entry name" value="RNA POLYMERASE II SUBUNIT B1 CTD PHOSPHATASE RPAP2-RELATED"/>
    <property type="match status" value="1"/>
</dbReference>
<dbReference type="Pfam" id="PF04181">
    <property type="entry name" value="RPAP2_Rtr1"/>
    <property type="match status" value="1"/>
</dbReference>
<protein>
    <recommendedName>
        <fullName evidence="12">RNA polymerase II subunit B1 CTD phosphatase RPAP2 homolog</fullName>
        <ecNumber evidence="12">3.1.3.16</ecNumber>
    </recommendedName>
</protein>
<dbReference type="GO" id="GO:0008420">
    <property type="term" value="F:RNA polymerase II CTD heptapeptide repeat phosphatase activity"/>
    <property type="evidence" value="ECO:0007669"/>
    <property type="project" value="UniProtKB-UniRule"/>
</dbReference>
<dbReference type="GO" id="GO:0005634">
    <property type="term" value="C:nucleus"/>
    <property type="evidence" value="ECO:0007669"/>
    <property type="project" value="UniProtKB-SubCell"/>
</dbReference>
<gene>
    <name evidence="16 17" type="primary">LOC111015168</name>
</gene>
<comment type="catalytic activity">
    <reaction evidence="10 12">
        <text>O-phospho-L-threonyl-[protein] + H2O = L-threonyl-[protein] + phosphate</text>
        <dbReference type="Rhea" id="RHEA:47004"/>
        <dbReference type="Rhea" id="RHEA-COMP:11060"/>
        <dbReference type="Rhea" id="RHEA-COMP:11605"/>
        <dbReference type="ChEBI" id="CHEBI:15377"/>
        <dbReference type="ChEBI" id="CHEBI:30013"/>
        <dbReference type="ChEBI" id="CHEBI:43474"/>
        <dbReference type="ChEBI" id="CHEBI:61977"/>
        <dbReference type="EC" id="3.1.3.16"/>
    </reaction>
</comment>
<dbReference type="GO" id="GO:0008270">
    <property type="term" value="F:zinc ion binding"/>
    <property type="evidence" value="ECO:0007669"/>
    <property type="project" value="UniProtKB-KW"/>
</dbReference>
<dbReference type="OrthoDB" id="2590500at2759"/>
<name>A0A6J1CWB1_MOMCH</name>
<feature type="compositionally biased region" description="Basic and acidic residues" evidence="13">
    <location>
        <begin position="190"/>
        <end position="208"/>
    </location>
</feature>
<evidence type="ECO:0000256" key="7">
    <source>
        <dbReference type="ARBA" id="ARBA00022912"/>
    </source>
</evidence>
<dbReference type="Proteomes" id="UP000504603">
    <property type="component" value="Unplaced"/>
</dbReference>
<evidence type="ECO:0000313" key="16">
    <source>
        <dbReference type="RefSeq" id="XP_022145788.1"/>
    </source>
</evidence>
<evidence type="ECO:0000256" key="10">
    <source>
        <dbReference type="ARBA" id="ARBA00048336"/>
    </source>
</evidence>
<evidence type="ECO:0000256" key="3">
    <source>
        <dbReference type="ARBA" id="ARBA00022723"/>
    </source>
</evidence>
<evidence type="ECO:0000256" key="11">
    <source>
        <dbReference type="PROSITE-ProRule" id="PRU00812"/>
    </source>
</evidence>
<dbReference type="InterPro" id="IPR038534">
    <property type="entry name" value="Rtr1/RPAP2_sf"/>
</dbReference>
<keyword evidence="3 12" id="KW-0479">Metal-binding</keyword>
<evidence type="ECO:0000256" key="13">
    <source>
        <dbReference type="SAM" id="MobiDB-lite"/>
    </source>
</evidence>